<evidence type="ECO:0000256" key="1">
    <source>
        <dbReference type="ARBA" id="ARBA00022729"/>
    </source>
</evidence>
<comment type="caution">
    <text evidence="4">The sequence shown here is derived from an EMBL/GenBank/DDBJ whole genome shotgun (WGS) entry which is preliminary data.</text>
</comment>
<dbReference type="InterPro" id="IPR011055">
    <property type="entry name" value="Dup_hybrid_motif"/>
</dbReference>
<feature type="domain" description="M23ase beta-sheet core" evidence="3">
    <location>
        <begin position="302"/>
        <end position="393"/>
    </location>
</feature>
<evidence type="ECO:0000313" key="5">
    <source>
        <dbReference type="Proteomes" id="UP000725002"/>
    </source>
</evidence>
<protein>
    <submittedName>
        <fullName evidence="4">Peptidoglycan DD-metalloendopeptidase family protein</fullName>
    </submittedName>
</protein>
<sequence>MIYRRHLPLLYVAFIVVAVFLSGILFEASAQDIREHEQRKARLEKDIELIDRQLSENESRSRSMLSSLTLIRTQIASRNALITESNRMIRKYSDGIYLSQLQINRLDERIDTLTVHFGKLVKSAYKNRDAKVWYMYILASDNLGQAFRRYSYFKNLSSELQDQAEEIRAAKEELQQKKAGLQKMKADAEKVKKQRERELRNLHDEEENAEKIVSSLKRDRRKYEKELASKRKEVNALNKEIERLIAEAMKAEDKGKEAEVDYALDAEFSKNKGKLPWPVDGVVVDRFGQHYHPVFKTVKLPFNNGISIAVSRNARVKAVFDGVVKQIVVMPGYNQCVLVQHGNWFSFYCKLQNTVVKAGDKVRTGQVIGIVDTINGDTQLHFQIWQKQTPQNPELWLRKNK</sequence>
<dbReference type="Gene3D" id="2.70.70.10">
    <property type="entry name" value="Glucose Permease (Domain IIA)"/>
    <property type="match status" value="1"/>
</dbReference>
<dbReference type="CDD" id="cd12797">
    <property type="entry name" value="M23_peptidase"/>
    <property type="match status" value="1"/>
</dbReference>
<dbReference type="Pfam" id="PF01551">
    <property type="entry name" value="Peptidase_M23"/>
    <property type="match status" value="1"/>
</dbReference>
<dbReference type="GO" id="GO:0004222">
    <property type="term" value="F:metalloendopeptidase activity"/>
    <property type="evidence" value="ECO:0007669"/>
    <property type="project" value="TreeGrafter"/>
</dbReference>
<name>A0A940DT18_9BACT</name>
<dbReference type="SUPFAM" id="SSF51261">
    <property type="entry name" value="Duplicated hybrid motif"/>
    <property type="match status" value="1"/>
</dbReference>
<dbReference type="InterPro" id="IPR016047">
    <property type="entry name" value="M23ase_b-sheet_dom"/>
</dbReference>
<keyword evidence="2" id="KW-0175">Coiled coil</keyword>
<accession>A0A940DT18</accession>
<reference evidence="4" key="1">
    <citation type="submission" date="2020-10" db="EMBL/GenBank/DDBJ databases">
        <authorList>
            <person name="Gilroy R."/>
        </authorList>
    </citation>
    <scope>NUCLEOTIDE SEQUENCE</scope>
    <source>
        <strain evidence="4">G3-8215</strain>
    </source>
</reference>
<dbReference type="PANTHER" id="PTHR21666">
    <property type="entry name" value="PEPTIDASE-RELATED"/>
    <property type="match status" value="1"/>
</dbReference>
<organism evidence="4 5">
    <name type="scientific">Candidatus Cryptobacteroides avicola</name>
    <dbReference type="NCBI Taxonomy" id="2840757"/>
    <lineage>
        <taxon>Bacteria</taxon>
        <taxon>Pseudomonadati</taxon>
        <taxon>Bacteroidota</taxon>
        <taxon>Bacteroidia</taxon>
        <taxon>Bacteroidales</taxon>
        <taxon>Candidatus Cryptobacteroides</taxon>
    </lineage>
</organism>
<dbReference type="EMBL" id="JADILV010000047">
    <property type="protein sequence ID" value="MBO8483889.1"/>
    <property type="molecule type" value="Genomic_DNA"/>
</dbReference>
<evidence type="ECO:0000313" key="4">
    <source>
        <dbReference type="EMBL" id="MBO8483889.1"/>
    </source>
</evidence>
<proteinExistence type="predicted"/>
<dbReference type="PANTHER" id="PTHR21666:SF289">
    <property type="entry name" value="L-ALA--D-GLU ENDOPEPTIDASE"/>
    <property type="match status" value="1"/>
</dbReference>
<dbReference type="AlphaFoldDB" id="A0A940DT18"/>
<evidence type="ECO:0000259" key="3">
    <source>
        <dbReference type="Pfam" id="PF01551"/>
    </source>
</evidence>
<dbReference type="Proteomes" id="UP000725002">
    <property type="component" value="Unassembled WGS sequence"/>
</dbReference>
<keyword evidence="1" id="KW-0732">Signal</keyword>
<dbReference type="InterPro" id="IPR050570">
    <property type="entry name" value="Cell_wall_metabolism_enzyme"/>
</dbReference>
<dbReference type="Gene3D" id="6.10.250.3150">
    <property type="match status" value="1"/>
</dbReference>
<reference evidence="4" key="2">
    <citation type="journal article" date="2021" name="PeerJ">
        <title>Extensive microbial diversity within the chicken gut microbiome revealed by metagenomics and culture.</title>
        <authorList>
            <person name="Gilroy R."/>
            <person name="Ravi A."/>
            <person name="Getino M."/>
            <person name="Pursley I."/>
            <person name="Horton D.L."/>
            <person name="Alikhan N.F."/>
            <person name="Baker D."/>
            <person name="Gharbi K."/>
            <person name="Hall N."/>
            <person name="Watson M."/>
            <person name="Adriaenssens E.M."/>
            <person name="Foster-Nyarko E."/>
            <person name="Jarju S."/>
            <person name="Secka A."/>
            <person name="Antonio M."/>
            <person name="Oren A."/>
            <person name="Chaudhuri R.R."/>
            <person name="La Ragione R."/>
            <person name="Hildebrand F."/>
            <person name="Pallen M.J."/>
        </authorList>
    </citation>
    <scope>NUCLEOTIDE SEQUENCE</scope>
    <source>
        <strain evidence="4">G3-8215</strain>
    </source>
</reference>
<evidence type="ECO:0000256" key="2">
    <source>
        <dbReference type="SAM" id="Coils"/>
    </source>
</evidence>
<gene>
    <name evidence="4" type="ORF">IAB75_07235</name>
</gene>
<feature type="coiled-coil region" evidence="2">
    <location>
        <begin position="153"/>
        <end position="261"/>
    </location>
</feature>
<feature type="coiled-coil region" evidence="2">
    <location>
        <begin position="26"/>
        <end position="60"/>
    </location>
</feature>